<proteinExistence type="predicted"/>
<evidence type="ECO:0000313" key="3">
    <source>
        <dbReference type="Proteomes" id="UP000464468"/>
    </source>
</evidence>
<dbReference type="KEGG" id="schy:GVO57_04615"/>
<dbReference type="EMBL" id="CP047895">
    <property type="protein sequence ID" value="QHL90249.1"/>
    <property type="molecule type" value="Genomic_DNA"/>
</dbReference>
<dbReference type="Pfam" id="PF00174">
    <property type="entry name" value="Oxidored_molyb"/>
    <property type="match status" value="1"/>
</dbReference>
<reference evidence="2 3" key="1">
    <citation type="submission" date="2020-01" db="EMBL/GenBank/DDBJ databases">
        <title>Sphingomonas sp. C33 whole genome sequece.</title>
        <authorList>
            <person name="Park C."/>
        </authorList>
    </citation>
    <scope>NUCLEOTIDE SEQUENCE [LARGE SCALE GENOMIC DNA]</scope>
    <source>
        <strain evidence="2 3">C33</strain>
    </source>
</reference>
<accession>A0A7Z2NVN7</accession>
<name>A0A7Z2NVN7_9SPHN</name>
<dbReference type="InterPro" id="IPR036374">
    <property type="entry name" value="OxRdtase_Mopterin-bd_sf"/>
</dbReference>
<dbReference type="Gene3D" id="3.90.420.10">
    <property type="entry name" value="Oxidoreductase, molybdopterin-binding domain"/>
    <property type="match status" value="1"/>
</dbReference>
<dbReference type="SUPFAM" id="SSF56524">
    <property type="entry name" value="Oxidoreductase molybdopterin-binding domain"/>
    <property type="match status" value="1"/>
</dbReference>
<dbReference type="PANTHER" id="PTHR43032">
    <property type="entry name" value="PROTEIN-METHIONINE-SULFOXIDE REDUCTASE"/>
    <property type="match status" value="1"/>
</dbReference>
<dbReference type="RefSeq" id="WP_160592177.1">
    <property type="nucleotide sequence ID" value="NZ_CP047895.1"/>
</dbReference>
<feature type="domain" description="Oxidoreductase molybdopterin-binding" evidence="1">
    <location>
        <begin position="93"/>
        <end position="227"/>
    </location>
</feature>
<dbReference type="Proteomes" id="UP000464468">
    <property type="component" value="Chromosome"/>
</dbReference>
<organism evidence="2 3">
    <name type="scientific">Sphingomonas changnyeongensis</name>
    <dbReference type="NCBI Taxonomy" id="2698679"/>
    <lineage>
        <taxon>Bacteria</taxon>
        <taxon>Pseudomonadati</taxon>
        <taxon>Pseudomonadota</taxon>
        <taxon>Alphaproteobacteria</taxon>
        <taxon>Sphingomonadales</taxon>
        <taxon>Sphingomonadaceae</taxon>
        <taxon>Sphingomonas</taxon>
    </lineage>
</organism>
<protein>
    <submittedName>
        <fullName evidence="2">Molybdopterin-dependent oxidoreductase</fullName>
    </submittedName>
</protein>
<dbReference type="AlphaFoldDB" id="A0A7Z2NVN7"/>
<dbReference type="InterPro" id="IPR000572">
    <property type="entry name" value="OxRdtase_Mopterin-bd_dom"/>
</dbReference>
<evidence type="ECO:0000259" key="1">
    <source>
        <dbReference type="Pfam" id="PF00174"/>
    </source>
</evidence>
<gene>
    <name evidence="2" type="ORF">GVO57_04615</name>
</gene>
<evidence type="ECO:0000313" key="2">
    <source>
        <dbReference type="EMBL" id="QHL90249.1"/>
    </source>
</evidence>
<sequence>MSGGVTLSRRRLIGGLAAGGLLGGCDRLGEVPAVRHLLFSAEDAHRALQRRLVDRMALAREYREDQMSPVFRMNGTRNPGTADYAAHLANGFADWRLRVDGLVARPLALDLAAIKAMPMRTQITRHDCVEGWSAIGKWHGPPLSLLLDRAGLRPEARYIVFHCADSLGGRPYYESIDLVDAFHPQTILAWGMNNRTLPVGHGAPLRLRVERQLGYKQAKYVMRIEAVASLAAIHGGKGGLWEDLAGYEWYAGI</sequence>
<keyword evidence="3" id="KW-1185">Reference proteome</keyword>
<dbReference type="PANTHER" id="PTHR43032:SF2">
    <property type="entry name" value="BLL0505 PROTEIN"/>
    <property type="match status" value="1"/>
</dbReference>